<reference evidence="2" key="1">
    <citation type="journal article" date="2020" name="Stud. Mycol.">
        <title>101 Dothideomycetes genomes: a test case for predicting lifestyles and emergence of pathogens.</title>
        <authorList>
            <person name="Haridas S."/>
            <person name="Albert R."/>
            <person name="Binder M."/>
            <person name="Bloem J."/>
            <person name="Labutti K."/>
            <person name="Salamov A."/>
            <person name="Andreopoulos B."/>
            <person name="Baker S."/>
            <person name="Barry K."/>
            <person name="Bills G."/>
            <person name="Bluhm B."/>
            <person name="Cannon C."/>
            <person name="Castanera R."/>
            <person name="Culley D."/>
            <person name="Daum C."/>
            <person name="Ezra D."/>
            <person name="Gonzalez J."/>
            <person name="Henrissat B."/>
            <person name="Kuo A."/>
            <person name="Liang C."/>
            <person name="Lipzen A."/>
            <person name="Lutzoni F."/>
            <person name="Magnuson J."/>
            <person name="Mondo S."/>
            <person name="Nolan M."/>
            <person name="Ohm R."/>
            <person name="Pangilinan J."/>
            <person name="Park H.-J."/>
            <person name="Ramirez L."/>
            <person name="Alfaro M."/>
            <person name="Sun H."/>
            <person name="Tritt A."/>
            <person name="Yoshinaga Y."/>
            <person name="Zwiers L.-H."/>
            <person name="Turgeon B."/>
            <person name="Goodwin S."/>
            <person name="Spatafora J."/>
            <person name="Crous P."/>
            <person name="Grigoriev I."/>
        </authorList>
    </citation>
    <scope>NUCLEOTIDE SEQUENCE</scope>
    <source>
        <strain evidence="2">CBS 675.92</strain>
    </source>
</reference>
<feature type="region of interest" description="Disordered" evidence="1">
    <location>
        <begin position="57"/>
        <end position="93"/>
    </location>
</feature>
<sequence length="184" mass="20722">MSLVTPLHSRSPASSHHPAFVLLSTTVQQHTRYPTQAHPRTMPRRFDSLRSLKSARRIHAQSRNQCLQLPNPSRHPSERDEKSTNHAEHPSRKLIGHSLQFQTLQRIERFSDLPEGSVSQLRTAAPLQTDDLEYSTGSSSSSSSSPTAQARVHRVRMWTSADPLCIWMLPPRFLNSSSLPRCGS</sequence>
<dbReference type="AlphaFoldDB" id="A0A6A5TFN7"/>
<evidence type="ECO:0000256" key="1">
    <source>
        <dbReference type="SAM" id="MobiDB-lite"/>
    </source>
</evidence>
<evidence type="ECO:0000313" key="2">
    <source>
        <dbReference type="EMBL" id="KAF1951168.1"/>
    </source>
</evidence>
<feature type="compositionally biased region" description="Polar residues" evidence="1">
    <location>
        <begin position="61"/>
        <end position="71"/>
    </location>
</feature>
<proteinExistence type="predicted"/>
<protein>
    <submittedName>
        <fullName evidence="2">Uncharacterized protein</fullName>
    </submittedName>
</protein>
<name>A0A6A5TFN7_9PLEO</name>
<feature type="region of interest" description="Disordered" evidence="1">
    <location>
        <begin position="131"/>
        <end position="150"/>
    </location>
</feature>
<accession>A0A6A5TFN7</accession>
<keyword evidence="3" id="KW-1185">Reference proteome</keyword>
<organism evidence="2 3">
    <name type="scientific">Byssothecium circinans</name>
    <dbReference type="NCBI Taxonomy" id="147558"/>
    <lineage>
        <taxon>Eukaryota</taxon>
        <taxon>Fungi</taxon>
        <taxon>Dikarya</taxon>
        <taxon>Ascomycota</taxon>
        <taxon>Pezizomycotina</taxon>
        <taxon>Dothideomycetes</taxon>
        <taxon>Pleosporomycetidae</taxon>
        <taxon>Pleosporales</taxon>
        <taxon>Massarineae</taxon>
        <taxon>Massarinaceae</taxon>
        <taxon>Byssothecium</taxon>
    </lineage>
</organism>
<dbReference type="Proteomes" id="UP000800035">
    <property type="component" value="Unassembled WGS sequence"/>
</dbReference>
<feature type="compositionally biased region" description="Basic and acidic residues" evidence="1">
    <location>
        <begin position="75"/>
        <end position="91"/>
    </location>
</feature>
<evidence type="ECO:0000313" key="3">
    <source>
        <dbReference type="Proteomes" id="UP000800035"/>
    </source>
</evidence>
<dbReference type="EMBL" id="ML977019">
    <property type="protein sequence ID" value="KAF1951168.1"/>
    <property type="molecule type" value="Genomic_DNA"/>
</dbReference>
<gene>
    <name evidence="2" type="ORF">CC80DRAFT_211305</name>
</gene>